<dbReference type="Pfam" id="PF04480">
    <property type="entry name" value="DUF559"/>
    <property type="match status" value="1"/>
</dbReference>
<proteinExistence type="predicted"/>
<dbReference type="AlphaFoldDB" id="A0A6M1SRE4"/>
<dbReference type="Proteomes" id="UP000473278">
    <property type="component" value="Unassembled WGS sequence"/>
</dbReference>
<feature type="compositionally biased region" description="Polar residues" evidence="1">
    <location>
        <begin position="134"/>
        <end position="144"/>
    </location>
</feature>
<protein>
    <submittedName>
        <fullName evidence="3">DUF559 domain-containing protein</fullName>
    </submittedName>
</protein>
<gene>
    <name evidence="3" type="ORF">G3570_02010</name>
</gene>
<dbReference type="EMBL" id="JAALLT010000001">
    <property type="protein sequence ID" value="NGP75390.1"/>
    <property type="molecule type" value="Genomic_DNA"/>
</dbReference>
<comment type="caution">
    <text evidence="3">The sequence shown here is derived from an EMBL/GenBank/DDBJ whole genome shotgun (WGS) entry which is preliminary data.</text>
</comment>
<dbReference type="InterPro" id="IPR011335">
    <property type="entry name" value="Restrct_endonuc-II-like"/>
</dbReference>
<dbReference type="CDD" id="cd01038">
    <property type="entry name" value="Endonuclease_DUF559"/>
    <property type="match status" value="1"/>
</dbReference>
<dbReference type="Gene3D" id="3.40.960.10">
    <property type="entry name" value="VSR Endonuclease"/>
    <property type="match status" value="1"/>
</dbReference>
<feature type="domain" description="DUF559" evidence="2">
    <location>
        <begin position="13"/>
        <end position="120"/>
    </location>
</feature>
<dbReference type="SUPFAM" id="SSF52980">
    <property type="entry name" value="Restriction endonuclease-like"/>
    <property type="match status" value="1"/>
</dbReference>
<evidence type="ECO:0000313" key="4">
    <source>
        <dbReference type="Proteomes" id="UP000473278"/>
    </source>
</evidence>
<dbReference type="RefSeq" id="WP_165138657.1">
    <property type="nucleotide sequence ID" value="NZ_JAALLT010000001.1"/>
</dbReference>
<keyword evidence="4" id="KW-1185">Reference proteome</keyword>
<organism evidence="3 4">
    <name type="scientific">Halalkalibaculum roseum</name>
    <dbReference type="NCBI Taxonomy" id="2709311"/>
    <lineage>
        <taxon>Bacteria</taxon>
        <taxon>Pseudomonadati</taxon>
        <taxon>Balneolota</taxon>
        <taxon>Balneolia</taxon>
        <taxon>Balneolales</taxon>
        <taxon>Balneolaceae</taxon>
        <taxon>Halalkalibaculum</taxon>
    </lineage>
</organism>
<evidence type="ECO:0000313" key="3">
    <source>
        <dbReference type="EMBL" id="NGP75390.1"/>
    </source>
</evidence>
<dbReference type="InterPro" id="IPR007569">
    <property type="entry name" value="DUF559"/>
</dbReference>
<sequence length="144" mass="17273">MKKQFNHFGYNKKLKALARNLRNNSTKAEIRLWSEVLRARKMKGYTFLRQRPVLNYISDFMCKELKLIIEVDGVTHNYEKQWYKDKQRQKELEEHGFTVLRFSDDDIQKNLQGVYKDLERWIESHPPAPPSKGDYQSPQINPEN</sequence>
<accession>A0A6M1SRE4</accession>
<dbReference type="PANTHER" id="PTHR38590">
    <property type="entry name" value="BLL0828 PROTEIN"/>
    <property type="match status" value="1"/>
</dbReference>
<evidence type="ECO:0000259" key="2">
    <source>
        <dbReference type="Pfam" id="PF04480"/>
    </source>
</evidence>
<dbReference type="PANTHER" id="PTHR38590:SF1">
    <property type="entry name" value="BLL0828 PROTEIN"/>
    <property type="match status" value="1"/>
</dbReference>
<name>A0A6M1SRE4_9BACT</name>
<evidence type="ECO:0000256" key="1">
    <source>
        <dbReference type="SAM" id="MobiDB-lite"/>
    </source>
</evidence>
<dbReference type="InterPro" id="IPR047216">
    <property type="entry name" value="Endonuclease_DUF559_bact"/>
</dbReference>
<feature type="region of interest" description="Disordered" evidence="1">
    <location>
        <begin position="122"/>
        <end position="144"/>
    </location>
</feature>
<reference evidence="3 4" key="1">
    <citation type="submission" date="2020-02" db="EMBL/GenBank/DDBJ databases">
        <title>Balneolaceae bacterium YR4-1, complete genome.</title>
        <authorList>
            <person name="Li Y."/>
            <person name="Wu S."/>
        </authorList>
    </citation>
    <scope>NUCLEOTIDE SEQUENCE [LARGE SCALE GENOMIC DNA]</scope>
    <source>
        <strain evidence="3 4">YR4-1</strain>
    </source>
</reference>